<dbReference type="Proteomes" id="UP000593567">
    <property type="component" value="Unassembled WGS sequence"/>
</dbReference>
<sequence length="276" mass="31166">METFNQANQSNPEELSFGHQAAVMADIVPTIYTILFLDEANTTEAIGLVKEILCDGSMRGKPLDKSSQLKVVAACNPYRKHSQAMLAKIDEVILWYNRGKSETKDNFGQIPTRHLVYKVKALSQSLLSLVWDFGTLNSASSQSVSRTLKRNVEDVYIHKMMETFNQANQSNPEELSFGHQAAVMADIEENLEISVADELEKKMDEEVVDNSGRDAHEEDLEMVGDKSDKVVREELLLVRGGESWRREKCGLKLFVDTAKSKLWSFFLTSSDLKLQR</sequence>
<comment type="caution">
    <text evidence="1">The sequence shown here is derived from an EMBL/GenBank/DDBJ whole genome shotgun (WGS) entry which is preliminary data.</text>
</comment>
<proteinExistence type="predicted"/>
<evidence type="ECO:0000313" key="1">
    <source>
        <dbReference type="EMBL" id="KAF6025992.1"/>
    </source>
</evidence>
<dbReference type="InterPro" id="IPR031248">
    <property type="entry name" value="RNF213"/>
</dbReference>
<reference evidence="1" key="1">
    <citation type="submission" date="2020-06" db="EMBL/GenBank/DDBJ databases">
        <title>Draft genome of Bugula neritina, a colonial animal packing powerful symbionts and potential medicines.</title>
        <authorList>
            <person name="Rayko M."/>
        </authorList>
    </citation>
    <scope>NUCLEOTIDE SEQUENCE [LARGE SCALE GENOMIC DNA]</scope>
    <source>
        <strain evidence="1">Kwan_BN1</strain>
    </source>
</reference>
<dbReference type="PANTHER" id="PTHR22605:SF16">
    <property type="entry name" value="E3 UBIQUITIN-PROTEIN LIGASE RNF213"/>
    <property type="match status" value="1"/>
</dbReference>
<dbReference type="EMBL" id="VXIV02002379">
    <property type="protein sequence ID" value="KAF6025992.1"/>
    <property type="molecule type" value="Genomic_DNA"/>
</dbReference>
<organism evidence="1 2">
    <name type="scientific">Bugula neritina</name>
    <name type="common">Brown bryozoan</name>
    <name type="synonym">Sertularia neritina</name>
    <dbReference type="NCBI Taxonomy" id="10212"/>
    <lineage>
        <taxon>Eukaryota</taxon>
        <taxon>Metazoa</taxon>
        <taxon>Spiralia</taxon>
        <taxon>Lophotrochozoa</taxon>
        <taxon>Bryozoa</taxon>
        <taxon>Gymnolaemata</taxon>
        <taxon>Cheilostomatida</taxon>
        <taxon>Flustrina</taxon>
        <taxon>Buguloidea</taxon>
        <taxon>Bugulidae</taxon>
        <taxon>Bugula</taxon>
    </lineage>
</organism>
<keyword evidence="2" id="KW-1185">Reference proteome</keyword>
<dbReference type="GO" id="GO:0004842">
    <property type="term" value="F:ubiquitin-protein transferase activity"/>
    <property type="evidence" value="ECO:0007669"/>
    <property type="project" value="InterPro"/>
</dbReference>
<dbReference type="AlphaFoldDB" id="A0A7J7JI33"/>
<dbReference type="PANTHER" id="PTHR22605">
    <property type="entry name" value="RZ-TYPE DOMAIN-CONTAINING PROTEIN"/>
    <property type="match status" value="1"/>
</dbReference>
<gene>
    <name evidence="1" type="ORF">EB796_015702</name>
</gene>
<protein>
    <submittedName>
        <fullName evidence="1">Rnf213</fullName>
    </submittedName>
</protein>
<dbReference type="GO" id="GO:0016887">
    <property type="term" value="F:ATP hydrolysis activity"/>
    <property type="evidence" value="ECO:0007669"/>
    <property type="project" value="InterPro"/>
</dbReference>
<accession>A0A7J7JI33</accession>
<dbReference type="OrthoDB" id="2423195at2759"/>
<name>A0A7J7JI33_BUGNE</name>
<evidence type="ECO:0000313" key="2">
    <source>
        <dbReference type="Proteomes" id="UP000593567"/>
    </source>
</evidence>